<name>A0A1L3EYT8_9GAMM</name>
<dbReference type="KEGG" id="lrz:BJI69_21210"/>
<evidence type="ECO:0000313" key="2">
    <source>
        <dbReference type="EMBL" id="APG06174.1"/>
    </source>
</evidence>
<accession>A0A1L3EYT8</accession>
<reference evidence="3" key="1">
    <citation type="submission" date="2016-09" db="EMBL/GenBank/DDBJ databases">
        <authorList>
            <person name="Lysoe E."/>
        </authorList>
    </citation>
    <scope>NUCLEOTIDE SEQUENCE [LARGE SCALE GENOMIC DNA]</scope>
    <source>
        <strain evidence="3">LJ96T</strain>
    </source>
</reference>
<evidence type="ECO:0000313" key="3">
    <source>
        <dbReference type="Proteomes" id="UP000182987"/>
    </source>
</evidence>
<evidence type="ECO:0000256" key="1">
    <source>
        <dbReference type="SAM" id="Phobius"/>
    </source>
</evidence>
<dbReference type="Pfam" id="PF09933">
    <property type="entry name" value="DUF2165"/>
    <property type="match status" value="1"/>
</dbReference>
<dbReference type="RefSeq" id="WP_046981280.1">
    <property type="nucleotide sequence ID" value="NZ_CP017480.1"/>
</dbReference>
<protein>
    <recommendedName>
        <fullName evidence="4">Small integral membrane protein</fullName>
    </recommendedName>
</protein>
<feature type="transmembrane region" description="Helical" evidence="1">
    <location>
        <begin position="60"/>
        <end position="83"/>
    </location>
</feature>
<keyword evidence="1" id="KW-0812">Transmembrane</keyword>
<sequence length="169" mass="18794">MTARLAKILLSLTLAAFALVVAYDNLVDYGSNFAFVRHVLSMDTTFPDNALRDRAITRPWIWHAGYLLIIAGEAATGLLLLIGSAVLWRARRQSAAGFQAAKRWTVAGCALGFVVWFFGFMVVGGEWFAMWQSKVWNGQEGAFRFYMAIIGVLVFVNQTDGELGGEHRR</sequence>
<proteinExistence type="predicted"/>
<gene>
    <name evidence="2" type="ORF">BJI69_21210</name>
</gene>
<feature type="transmembrane region" description="Helical" evidence="1">
    <location>
        <begin position="104"/>
        <end position="123"/>
    </location>
</feature>
<dbReference type="Proteomes" id="UP000182987">
    <property type="component" value="Chromosome"/>
</dbReference>
<dbReference type="OrthoDB" id="7618855at2"/>
<organism evidence="2 3">
    <name type="scientific">Luteibacter rhizovicinus DSM 16549</name>
    <dbReference type="NCBI Taxonomy" id="1440763"/>
    <lineage>
        <taxon>Bacteria</taxon>
        <taxon>Pseudomonadati</taxon>
        <taxon>Pseudomonadota</taxon>
        <taxon>Gammaproteobacteria</taxon>
        <taxon>Lysobacterales</taxon>
        <taxon>Rhodanobacteraceae</taxon>
        <taxon>Luteibacter</taxon>
    </lineage>
</organism>
<keyword evidence="1" id="KW-1133">Transmembrane helix</keyword>
<dbReference type="EMBL" id="CP017480">
    <property type="protein sequence ID" value="APG06174.1"/>
    <property type="molecule type" value="Genomic_DNA"/>
</dbReference>
<evidence type="ECO:0008006" key="4">
    <source>
        <dbReference type="Google" id="ProtNLM"/>
    </source>
</evidence>
<keyword evidence="1" id="KW-0472">Membrane</keyword>
<dbReference type="InterPro" id="IPR018681">
    <property type="entry name" value="DUF2165_transmembrane"/>
</dbReference>
<feature type="transmembrane region" description="Helical" evidence="1">
    <location>
        <begin position="143"/>
        <end position="159"/>
    </location>
</feature>
<keyword evidence="3" id="KW-1185">Reference proteome</keyword>
<dbReference type="STRING" id="1440763.BJI69_21210"/>
<dbReference type="AlphaFoldDB" id="A0A1L3EYT8"/>